<feature type="compositionally biased region" description="Low complexity" evidence="3">
    <location>
        <begin position="63"/>
        <end position="95"/>
    </location>
</feature>
<feature type="region of interest" description="Disordered" evidence="3">
    <location>
        <begin position="439"/>
        <end position="564"/>
    </location>
</feature>
<reference evidence="5 6" key="1">
    <citation type="submission" date="2023-03" db="EMBL/GenBank/DDBJ databases">
        <title>Genome sequence of Lichtheimia ornata CBS 291.66.</title>
        <authorList>
            <person name="Mohabir J.T."/>
            <person name="Shea T.P."/>
            <person name="Kurbessoian T."/>
            <person name="Berby B."/>
            <person name="Fontaine J."/>
            <person name="Livny J."/>
            <person name="Gnirke A."/>
            <person name="Stajich J.E."/>
            <person name="Cuomo C.A."/>
        </authorList>
    </citation>
    <scope>NUCLEOTIDE SEQUENCE [LARGE SCALE GENOMIC DNA]</scope>
    <source>
        <strain evidence="5">CBS 291.66</strain>
    </source>
</reference>
<accession>A0AAD7UZM6</accession>
<dbReference type="Proteomes" id="UP001234581">
    <property type="component" value="Unassembled WGS sequence"/>
</dbReference>
<keyword evidence="6" id="KW-1185">Reference proteome</keyword>
<feature type="compositionally biased region" description="Pro residues" evidence="3">
    <location>
        <begin position="517"/>
        <end position="527"/>
    </location>
</feature>
<evidence type="ECO:0000256" key="3">
    <source>
        <dbReference type="SAM" id="MobiDB-lite"/>
    </source>
</evidence>
<proteinExistence type="predicted"/>
<feature type="region of interest" description="Disordered" evidence="3">
    <location>
        <begin position="392"/>
        <end position="418"/>
    </location>
</feature>
<organism evidence="5 6">
    <name type="scientific">Lichtheimia ornata</name>
    <dbReference type="NCBI Taxonomy" id="688661"/>
    <lineage>
        <taxon>Eukaryota</taxon>
        <taxon>Fungi</taxon>
        <taxon>Fungi incertae sedis</taxon>
        <taxon>Mucoromycota</taxon>
        <taxon>Mucoromycotina</taxon>
        <taxon>Mucoromycetes</taxon>
        <taxon>Mucorales</taxon>
        <taxon>Lichtheimiaceae</taxon>
        <taxon>Lichtheimia</taxon>
    </lineage>
</organism>
<feature type="compositionally biased region" description="Polar residues" evidence="3">
    <location>
        <begin position="452"/>
        <end position="465"/>
    </location>
</feature>
<dbReference type="Gene3D" id="2.60.40.1390">
    <property type="entry name" value="NDT80 DNA-binding domain"/>
    <property type="match status" value="1"/>
</dbReference>
<evidence type="ECO:0000313" key="5">
    <source>
        <dbReference type="EMBL" id="KAJ8655933.1"/>
    </source>
</evidence>
<feature type="compositionally biased region" description="Polar residues" evidence="3">
    <location>
        <begin position="1"/>
        <end position="15"/>
    </location>
</feature>
<feature type="compositionally biased region" description="Low complexity" evidence="3">
    <location>
        <begin position="480"/>
        <end position="490"/>
    </location>
</feature>
<dbReference type="GO" id="GO:0003700">
    <property type="term" value="F:DNA-binding transcription factor activity"/>
    <property type="evidence" value="ECO:0007669"/>
    <property type="project" value="UniProtKB-UniRule"/>
</dbReference>
<comment type="caution">
    <text evidence="5">The sequence shown here is derived from an EMBL/GenBank/DDBJ whole genome shotgun (WGS) entry which is preliminary data.</text>
</comment>
<dbReference type="GeneID" id="83215780"/>
<dbReference type="PANTHER" id="PTHR35144:SF2">
    <property type="entry name" value="MEIOSIS-SPECIFIC TRANSCRIPTION FACTOR NDT80"/>
    <property type="match status" value="1"/>
</dbReference>
<feature type="DNA-binding region" description="NDT80" evidence="2">
    <location>
        <begin position="77"/>
        <end position="349"/>
    </location>
</feature>
<feature type="domain" description="NDT80" evidence="4">
    <location>
        <begin position="77"/>
        <end position="349"/>
    </location>
</feature>
<dbReference type="GO" id="GO:0051321">
    <property type="term" value="P:meiotic cell cycle"/>
    <property type="evidence" value="ECO:0007669"/>
    <property type="project" value="TreeGrafter"/>
</dbReference>
<dbReference type="InterPro" id="IPR037141">
    <property type="entry name" value="NDT80_DNA-bd_dom_sf"/>
</dbReference>
<sequence length="564" mass="61438">MQESKWSPSQESVPSYASYPPSLYRDVPPPHPNVSMASTEATPGGDVSIPGLMSLTQPETPRPDAATTATTTTSLPPTPIASSSSSRSPSNSTSSGEGGAGARPNLPTRPASFTSMTSFPSHPYHQFAGPIRKRRAESIFSFEMGPSFSSTEQLHDLVSLDQTNGFQVQLHAKMDRGFFRADQDWACYRRNYFQVSSTFDVHGVNYLLQGPEVPCLLRQNDQLHQVEFFSIGASACVSGKPDKKIELVMMTPKRDKGPQMMPRPQPVRAGGNLHLASVGSSHHIVTFERMQFKTATANNGKRRAAQQYYEIIIDLFANTTQGQQIRVATCHSAPLVVRGRSPGHYADSHTRYRHNSMASSTGGDVAAAAAAAAASASGLPSHQDQHTAVMVGSNNDHRLPPPPPPPQANRYMSLPTSPVSDLGPYSPYYGYPPPLAAGYPPPSSPSHNSNNYTIPSQQQAQVATTPSSSHPHHHHPDYFHQPPSQQQQHPEYYTYKDFSQQQQQQQHPQLGYHPPTGVAPPPPPPPSLQQHQPSGNPYQSYTPYPHSAPLAPPQTTAIHNHPHP</sequence>
<dbReference type="InterPro" id="IPR052605">
    <property type="entry name" value="Fungal_trans_regulator"/>
</dbReference>
<name>A0AAD7UZM6_9FUNG</name>
<dbReference type="GO" id="GO:0000228">
    <property type="term" value="C:nuclear chromosome"/>
    <property type="evidence" value="ECO:0007669"/>
    <property type="project" value="TreeGrafter"/>
</dbReference>
<dbReference type="PROSITE" id="PS51517">
    <property type="entry name" value="NDT80"/>
    <property type="match status" value="1"/>
</dbReference>
<evidence type="ECO:0000256" key="1">
    <source>
        <dbReference type="ARBA" id="ARBA00023125"/>
    </source>
</evidence>
<gene>
    <name evidence="5" type="ORF">O0I10_008373</name>
</gene>
<dbReference type="GO" id="GO:0003677">
    <property type="term" value="F:DNA binding"/>
    <property type="evidence" value="ECO:0007669"/>
    <property type="project" value="UniProtKB-KW"/>
</dbReference>
<keyword evidence="1 2" id="KW-0238">DNA-binding</keyword>
<dbReference type="InterPro" id="IPR008967">
    <property type="entry name" value="p53-like_TF_DNA-bd_sf"/>
</dbReference>
<dbReference type="RefSeq" id="XP_058340846.1">
    <property type="nucleotide sequence ID" value="XM_058488376.1"/>
</dbReference>
<dbReference type="Pfam" id="PF05224">
    <property type="entry name" value="NDT80_PhoG"/>
    <property type="match status" value="1"/>
</dbReference>
<dbReference type="PANTHER" id="PTHR35144">
    <property type="entry name" value="MEIOSIS-SPECIFIC TRANSCRIPTION FACTOR NDT80"/>
    <property type="match status" value="1"/>
</dbReference>
<dbReference type="SUPFAM" id="SSF49417">
    <property type="entry name" value="p53-like transcription factors"/>
    <property type="match status" value="1"/>
</dbReference>
<dbReference type="InterPro" id="IPR024061">
    <property type="entry name" value="NDT80_DNA-bd_dom"/>
</dbReference>
<protein>
    <recommendedName>
        <fullName evidence="4">NDT80 domain-containing protein</fullName>
    </recommendedName>
</protein>
<evidence type="ECO:0000256" key="2">
    <source>
        <dbReference type="PROSITE-ProRule" id="PRU00850"/>
    </source>
</evidence>
<dbReference type="EMBL" id="JARTCD010000044">
    <property type="protein sequence ID" value="KAJ8655933.1"/>
    <property type="molecule type" value="Genomic_DNA"/>
</dbReference>
<dbReference type="GO" id="GO:0045944">
    <property type="term" value="P:positive regulation of transcription by RNA polymerase II"/>
    <property type="evidence" value="ECO:0007669"/>
    <property type="project" value="TreeGrafter"/>
</dbReference>
<feature type="region of interest" description="Disordered" evidence="3">
    <location>
        <begin position="1"/>
        <end position="118"/>
    </location>
</feature>
<evidence type="ECO:0000259" key="4">
    <source>
        <dbReference type="PROSITE" id="PS51517"/>
    </source>
</evidence>
<dbReference type="AlphaFoldDB" id="A0AAD7UZM6"/>
<evidence type="ECO:0000313" key="6">
    <source>
        <dbReference type="Proteomes" id="UP001234581"/>
    </source>
</evidence>